<dbReference type="InterPro" id="IPR027417">
    <property type="entry name" value="P-loop_NTPase"/>
</dbReference>
<evidence type="ECO:0000256" key="3">
    <source>
        <dbReference type="ARBA" id="ARBA00022801"/>
    </source>
</evidence>
<keyword evidence="7" id="KW-0540">Nuclease</keyword>
<dbReference type="GO" id="GO:0006298">
    <property type="term" value="P:mismatch repair"/>
    <property type="evidence" value="ECO:0007669"/>
    <property type="project" value="InterPro"/>
</dbReference>
<accession>M1YFX6</accession>
<dbReference type="InterPro" id="IPR005747">
    <property type="entry name" value="MutS2"/>
</dbReference>
<feature type="region of interest" description="Disordered" evidence="9">
    <location>
        <begin position="690"/>
        <end position="714"/>
    </location>
</feature>
<dbReference type="SMART" id="SM00534">
    <property type="entry name" value="MUTSac"/>
    <property type="match status" value="1"/>
</dbReference>
<dbReference type="HOGENOM" id="CLU_011252_2_1_0"/>
<keyword evidence="7" id="KW-0255">Endonuclease</keyword>
<dbReference type="PANTHER" id="PTHR48466">
    <property type="entry name" value="OS10G0509000 PROTEIN-RELATED"/>
    <property type="match status" value="1"/>
</dbReference>
<evidence type="ECO:0000313" key="11">
    <source>
        <dbReference type="EMBL" id="CCQ89353.1"/>
    </source>
</evidence>
<keyword evidence="1 7" id="KW-0699">rRNA-binding</keyword>
<keyword evidence="12" id="KW-1185">Reference proteome</keyword>
<dbReference type="GO" id="GO:0005524">
    <property type="term" value="F:ATP binding"/>
    <property type="evidence" value="ECO:0007669"/>
    <property type="project" value="UniProtKB-UniRule"/>
</dbReference>
<dbReference type="Proteomes" id="UP000011704">
    <property type="component" value="Unassembled WGS sequence"/>
</dbReference>
<dbReference type="GO" id="GO:0019843">
    <property type="term" value="F:rRNA binding"/>
    <property type="evidence" value="ECO:0007669"/>
    <property type="project" value="UniProtKB-UniRule"/>
</dbReference>
<keyword evidence="5 7" id="KW-0694">RNA-binding</keyword>
<name>M1YFX6_NITG3</name>
<dbReference type="InterPro" id="IPR002625">
    <property type="entry name" value="Smr_dom"/>
</dbReference>
<evidence type="ECO:0000259" key="10">
    <source>
        <dbReference type="PROSITE" id="PS50828"/>
    </source>
</evidence>
<evidence type="ECO:0000256" key="6">
    <source>
        <dbReference type="ARBA" id="ARBA00023125"/>
    </source>
</evidence>
<keyword evidence="4 7" id="KW-0067">ATP-binding</keyword>
<dbReference type="FunFam" id="3.40.50.300:FF:000830">
    <property type="entry name" value="Endonuclease MutS2"/>
    <property type="match status" value="1"/>
</dbReference>
<evidence type="ECO:0000256" key="1">
    <source>
        <dbReference type="ARBA" id="ARBA00022730"/>
    </source>
</evidence>
<dbReference type="OrthoDB" id="9808166at2"/>
<evidence type="ECO:0000256" key="8">
    <source>
        <dbReference type="SAM" id="Coils"/>
    </source>
</evidence>
<feature type="binding site" evidence="7">
    <location>
        <begin position="343"/>
        <end position="350"/>
    </location>
    <ligand>
        <name>ATP</name>
        <dbReference type="ChEBI" id="CHEBI:30616"/>
    </ligand>
</feature>
<dbReference type="PROSITE" id="PS50828">
    <property type="entry name" value="SMR"/>
    <property type="match status" value="1"/>
</dbReference>
<keyword evidence="3 7" id="KW-0378">Hydrolase</keyword>
<keyword evidence="8" id="KW-0175">Coiled coil</keyword>
<dbReference type="EMBL" id="CAQJ01000005">
    <property type="protein sequence ID" value="CCQ89353.1"/>
    <property type="molecule type" value="Genomic_DNA"/>
</dbReference>
<dbReference type="HAMAP" id="MF_00092">
    <property type="entry name" value="MutS2"/>
    <property type="match status" value="1"/>
</dbReference>
<feature type="compositionally biased region" description="Polar residues" evidence="9">
    <location>
        <begin position="705"/>
        <end position="714"/>
    </location>
</feature>
<reference evidence="11 12" key="1">
    <citation type="journal article" date="2013" name="Front. Microbiol.">
        <title>The genome of Nitrospina gracilis illuminates the metabolism and evolution of the major marine nitrite oxidizer.</title>
        <authorList>
            <person name="Luecker S."/>
            <person name="Nowka B."/>
            <person name="Rattei T."/>
            <person name="Spieck E."/>
            <person name="and Daims H."/>
        </authorList>
    </citation>
    <scope>NUCLEOTIDE SEQUENCE [LARGE SCALE GENOMIC DNA]</scope>
    <source>
        <strain evidence="11 12">3/211</strain>
    </source>
</reference>
<evidence type="ECO:0000313" key="12">
    <source>
        <dbReference type="Proteomes" id="UP000011704"/>
    </source>
</evidence>
<comment type="subunit">
    <text evidence="7">Homodimer. Binds to stalled ribosomes, contacting rRNA.</text>
</comment>
<dbReference type="InterPro" id="IPR045076">
    <property type="entry name" value="MutS"/>
</dbReference>
<evidence type="ECO:0000256" key="5">
    <source>
        <dbReference type="ARBA" id="ARBA00022884"/>
    </source>
</evidence>
<comment type="similarity">
    <text evidence="7">Belongs to the DNA mismatch repair MutS family. MutS2 subfamily.</text>
</comment>
<dbReference type="GO" id="GO:0045910">
    <property type="term" value="P:negative regulation of DNA recombination"/>
    <property type="evidence" value="ECO:0007669"/>
    <property type="project" value="InterPro"/>
</dbReference>
<dbReference type="Gene3D" id="3.30.1370.110">
    <property type="match status" value="1"/>
</dbReference>
<dbReference type="STRING" id="1266370.NITGR_1020015"/>
<dbReference type="Pfam" id="PF00488">
    <property type="entry name" value="MutS_V"/>
    <property type="match status" value="1"/>
</dbReference>
<evidence type="ECO:0000256" key="9">
    <source>
        <dbReference type="SAM" id="MobiDB-lite"/>
    </source>
</evidence>
<dbReference type="Pfam" id="PF01713">
    <property type="entry name" value="Smr"/>
    <property type="match status" value="1"/>
</dbReference>
<comment type="function">
    <text evidence="7">Endonuclease that is involved in the suppression of homologous recombination and thus may have a key role in the control of bacterial genetic diversity.</text>
</comment>
<dbReference type="InParanoid" id="M1YFX6"/>
<dbReference type="SMART" id="SM00463">
    <property type="entry name" value="SMR"/>
    <property type="match status" value="1"/>
</dbReference>
<dbReference type="InterPro" id="IPR000432">
    <property type="entry name" value="DNA_mismatch_repair_MutS_C"/>
</dbReference>
<evidence type="ECO:0000256" key="4">
    <source>
        <dbReference type="ARBA" id="ARBA00022840"/>
    </source>
</evidence>
<dbReference type="RefSeq" id="WP_005005681.1">
    <property type="nucleotide sequence ID" value="NZ_HG422173.1"/>
</dbReference>
<dbReference type="PIRSF" id="PIRSF005814">
    <property type="entry name" value="MutS_YshD"/>
    <property type="match status" value="1"/>
</dbReference>
<evidence type="ECO:0000256" key="2">
    <source>
        <dbReference type="ARBA" id="ARBA00022741"/>
    </source>
</evidence>
<proteinExistence type="inferred from homology"/>
<sequence>MNPKDAAPADITLNQSMALLGWSWIQSALAEQAMSSLTHSLLEDETPADDFQTAQTRLNETAEMVALFDEVESIPLRAFSDLDPALTSVSERLLVEAGDCLHIAESLRLVRDLKRYLGKRESIPHLAPYASQLEPVAELIREIERCIDDDGEIKDDASPELKQAVRDAARARDNLESTMSKLMSGSYKDILQDSYYTERDGRLVLPVRADAKSRLEGIVHDTSASGQTVFMEPTQAVALNNQVRLARLAVQRERQRILESLALHIKEHADILMCNQQHLVALDGIHARARLARQMDAHPYTFHEDGPLTLHHARNPELVLNGTKVVANDIAWNPDTRIVIISGPNTGGKTVTLKTVGLMALMARCGLFLPVGPRSEMRFFPEVYADIGDEQNIELSLSTFSGHIKKIIHILERAAPGALILLDELGIATDPQEGAALAEAILLEMKARNFTTMVSTHFLALKTLAQTQEGFLNACMEFDLDKMVPTYRLVFGVPGDSAALETAQRLGLPLKTIEHARRIYAEKDRRAEALLQDLNRQKLDLENEKERIAREKESIEALQREQQRLTDTLRTQEKDYSRTKTKRIQTYVREAKREIRHLIDGVRQSRDLPKLRRAEKQLRQIGHTPLSETGPDRNGWDVPPDNLKEGDEILVEDYNACGVLLENPVQKDRVRVRLGNLVTVVETKRLKGHIRRTPSAGKNQKSETVKIQTESQSHPRATLDLRGMRVEEAQEALELFLSQAVVNKLPKVTVIHGHGMGKIKTMVRDYLAASGIGKEFAPGERHEGGDGATIVKF</sequence>
<gene>
    <name evidence="7" type="primary">mutS2</name>
    <name evidence="7" type="synonym">rqcU</name>
    <name evidence="11" type="ORF">NITGR_1020015</name>
</gene>
<evidence type="ECO:0000256" key="7">
    <source>
        <dbReference type="HAMAP-Rule" id="MF_00092"/>
    </source>
</evidence>
<feature type="domain" description="Smr" evidence="10">
    <location>
        <begin position="719"/>
        <end position="793"/>
    </location>
</feature>
<keyword evidence="2 7" id="KW-0547">Nucleotide-binding</keyword>
<dbReference type="GO" id="GO:0030983">
    <property type="term" value="F:mismatched DNA binding"/>
    <property type="evidence" value="ECO:0007669"/>
    <property type="project" value="InterPro"/>
</dbReference>
<organism evidence="11 12">
    <name type="scientific">Nitrospina gracilis (strain 3/211)</name>
    <dbReference type="NCBI Taxonomy" id="1266370"/>
    <lineage>
        <taxon>Bacteria</taxon>
        <taxon>Pseudomonadati</taxon>
        <taxon>Nitrospinota/Tectimicrobiota group</taxon>
        <taxon>Nitrospinota</taxon>
        <taxon>Nitrospinia</taxon>
        <taxon>Nitrospinales</taxon>
        <taxon>Nitrospinaceae</taxon>
        <taxon>Nitrospina</taxon>
    </lineage>
</organism>
<comment type="caution">
    <text evidence="11">The sequence shown here is derived from an EMBL/GenBank/DDBJ whole genome shotgun (WGS) entry which is preliminary data.</text>
</comment>
<dbReference type="SUPFAM" id="SSF160443">
    <property type="entry name" value="SMR domain-like"/>
    <property type="match status" value="1"/>
</dbReference>
<keyword evidence="6 7" id="KW-0238">DNA-binding</keyword>
<dbReference type="EC" id="3.6.4.-" evidence="7"/>
<protein>
    <recommendedName>
        <fullName evidence="7">Endonuclease MutS2</fullName>
        <ecNumber evidence="7">3.1.-.-</ecNumber>
    </recommendedName>
    <alternativeName>
        <fullName evidence="7">Ribosome-associated protein quality control-upstream factor</fullName>
        <shortName evidence="7">RQC-upstream factor</shortName>
        <shortName evidence="7">RqcU</shortName>
        <ecNumber evidence="7">3.6.4.-</ecNumber>
    </alternativeName>
</protein>
<dbReference type="SUPFAM" id="SSF52540">
    <property type="entry name" value="P-loop containing nucleoside triphosphate hydrolases"/>
    <property type="match status" value="1"/>
</dbReference>
<dbReference type="GO" id="GO:0004519">
    <property type="term" value="F:endonuclease activity"/>
    <property type="evidence" value="ECO:0007669"/>
    <property type="project" value="UniProtKB-UniRule"/>
</dbReference>
<dbReference type="GO" id="GO:0072344">
    <property type="term" value="P:rescue of stalled ribosome"/>
    <property type="evidence" value="ECO:0007669"/>
    <property type="project" value="UniProtKB-UniRule"/>
</dbReference>
<dbReference type="GO" id="GO:0140664">
    <property type="term" value="F:ATP-dependent DNA damage sensor activity"/>
    <property type="evidence" value="ECO:0007669"/>
    <property type="project" value="InterPro"/>
</dbReference>
<dbReference type="PANTHER" id="PTHR48466:SF2">
    <property type="entry name" value="OS10G0509000 PROTEIN"/>
    <property type="match status" value="1"/>
</dbReference>
<dbReference type="AlphaFoldDB" id="M1YFX6"/>
<dbReference type="GO" id="GO:0016887">
    <property type="term" value="F:ATP hydrolysis activity"/>
    <property type="evidence" value="ECO:0007669"/>
    <property type="project" value="InterPro"/>
</dbReference>
<feature type="coiled-coil region" evidence="8">
    <location>
        <begin position="524"/>
        <end position="575"/>
    </location>
</feature>
<dbReference type="InterPro" id="IPR036187">
    <property type="entry name" value="DNA_mismatch_repair_MutS_sf"/>
</dbReference>
<comment type="function">
    <text evidence="7">Acts as a ribosome collision sensor, splitting the ribosome into its 2 subunits. Detects stalled/collided 70S ribosomes which it binds and splits by an ATP-hydrolysis driven conformational change. Acts upstream of the ribosome quality control system (RQC), a ribosome-associated complex that mediates the extraction of incompletely synthesized nascent chains from stalled ribosomes and their subsequent degradation. Probably generates substrates for RQC.</text>
</comment>
<dbReference type="SMART" id="SM00533">
    <property type="entry name" value="MUTSd"/>
    <property type="match status" value="1"/>
</dbReference>
<dbReference type="NCBIfam" id="TIGR01069">
    <property type="entry name" value="mutS2"/>
    <property type="match status" value="1"/>
</dbReference>
<dbReference type="Gene3D" id="3.40.50.300">
    <property type="entry name" value="P-loop containing nucleotide triphosphate hydrolases"/>
    <property type="match status" value="1"/>
</dbReference>
<dbReference type="SUPFAM" id="SSF48334">
    <property type="entry name" value="DNA repair protein MutS, domain III"/>
    <property type="match status" value="1"/>
</dbReference>
<dbReference type="InterPro" id="IPR007696">
    <property type="entry name" value="DNA_mismatch_repair_MutS_core"/>
</dbReference>
<dbReference type="EC" id="3.1.-.-" evidence="7"/>
<dbReference type="InterPro" id="IPR036063">
    <property type="entry name" value="Smr_dom_sf"/>
</dbReference>
<dbReference type="GO" id="GO:0043023">
    <property type="term" value="F:ribosomal large subunit binding"/>
    <property type="evidence" value="ECO:0007669"/>
    <property type="project" value="UniProtKB-UniRule"/>
</dbReference>